<evidence type="ECO:0000313" key="2">
    <source>
        <dbReference type="EMBL" id="MFC4639158.1"/>
    </source>
</evidence>
<reference evidence="3" key="1">
    <citation type="journal article" date="2019" name="Int. J. Syst. Evol. Microbiol.">
        <title>The Global Catalogue of Microorganisms (GCM) 10K type strain sequencing project: providing services to taxonomists for standard genome sequencing and annotation.</title>
        <authorList>
            <consortium name="The Broad Institute Genomics Platform"/>
            <consortium name="The Broad Institute Genome Sequencing Center for Infectious Disease"/>
            <person name="Wu L."/>
            <person name="Ma J."/>
        </authorList>
    </citation>
    <scope>NUCLEOTIDE SEQUENCE [LARGE SCALE GENOMIC DNA]</scope>
    <source>
        <strain evidence="3">CCUG 55995</strain>
    </source>
</reference>
<comment type="caution">
    <text evidence="2">The sequence shown here is derived from an EMBL/GenBank/DDBJ whole genome shotgun (WGS) entry which is preliminary data.</text>
</comment>
<feature type="chain" id="PRO_5045180866" evidence="1">
    <location>
        <begin position="21"/>
        <end position="127"/>
    </location>
</feature>
<keyword evidence="1" id="KW-0732">Signal</keyword>
<evidence type="ECO:0000313" key="3">
    <source>
        <dbReference type="Proteomes" id="UP001595952"/>
    </source>
</evidence>
<proteinExistence type="predicted"/>
<dbReference type="RefSeq" id="WP_380062153.1">
    <property type="nucleotide sequence ID" value="NZ_JBHSEI010000008.1"/>
</dbReference>
<organism evidence="2 3">
    <name type="scientific">Deinococcus hohokamensis</name>
    <dbReference type="NCBI Taxonomy" id="309883"/>
    <lineage>
        <taxon>Bacteria</taxon>
        <taxon>Thermotogati</taxon>
        <taxon>Deinococcota</taxon>
        <taxon>Deinococci</taxon>
        <taxon>Deinococcales</taxon>
        <taxon>Deinococcaceae</taxon>
        <taxon>Deinococcus</taxon>
    </lineage>
</organism>
<dbReference type="Gene3D" id="3.10.450.50">
    <property type="match status" value="1"/>
</dbReference>
<name>A0ABV9IBA1_9DEIO</name>
<keyword evidence="3" id="KW-1185">Reference proteome</keyword>
<protein>
    <submittedName>
        <fullName evidence="2">Uncharacterized protein</fullName>
    </submittedName>
</protein>
<gene>
    <name evidence="2" type="ORF">ACFO0D_12500</name>
</gene>
<feature type="signal peptide" evidence="1">
    <location>
        <begin position="1"/>
        <end position="20"/>
    </location>
</feature>
<dbReference type="Proteomes" id="UP001595952">
    <property type="component" value="Unassembled WGS sequence"/>
</dbReference>
<accession>A0ABV9IBA1</accession>
<sequence>MNRTASLLTLSTALLGSALAAAPSGQACTPAQDEQAVRAAALSTARSKLDMAAFFYRLQYNDVAYDVQVRDTEVRGNSATVRGLLTLRATQRQNGQPISASYQGVVYLKRTSGCGWLATGYKQEGTQ</sequence>
<dbReference type="EMBL" id="JBHSEI010000008">
    <property type="protein sequence ID" value="MFC4639158.1"/>
    <property type="molecule type" value="Genomic_DNA"/>
</dbReference>
<evidence type="ECO:0000256" key="1">
    <source>
        <dbReference type="SAM" id="SignalP"/>
    </source>
</evidence>
<dbReference type="PROSITE" id="PS51257">
    <property type="entry name" value="PROKAR_LIPOPROTEIN"/>
    <property type="match status" value="1"/>
</dbReference>